<organism evidence="1 2">
    <name type="scientific">Aegilops tauschii subsp. strangulata</name>
    <name type="common">Goatgrass</name>
    <dbReference type="NCBI Taxonomy" id="200361"/>
    <lineage>
        <taxon>Eukaryota</taxon>
        <taxon>Viridiplantae</taxon>
        <taxon>Streptophyta</taxon>
        <taxon>Embryophyta</taxon>
        <taxon>Tracheophyta</taxon>
        <taxon>Spermatophyta</taxon>
        <taxon>Magnoliopsida</taxon>
        <taxon>Liliopsida</taxon>
        <taxon>Poales</taxon>
        <taxon>Poaceae</taxon>
        <taxon>BOP clade</taxon>
        <taxon>Pooideae</taxon>
        <taxon>Triticodae</taxon>
        <taxon>Triticeae</taxon>
        <taxon>Triticinae</taxon>
        <taxon>Aegilops</taxon>
    </lineage>
</organism>
<proteinExistence type="predicted"/>
<sequence length="43" mass="4851">MSLLSISSCYEDIACTLVYSCYHAVPSKEPLLYATLVKFVFFP</sequence>
<keyword evidence="2" id="KW-1185">Reference proteome</keyword>
<reference evidence="1" key="5">
    <citation type="journal article" date="2021" name="G3 (Bethesda)">
        <title>Aegilops tauschii genome assembly Aet v5.0 features greater sequence contiguity and improved annotation.</title>
        <authorList>
            <person name="Wang L."/>
            <person name="Zhu T."/>
            <person name="Rodriguez J.C."/>
            <person name="Deal K.R."/>
            <person name="Dubcovsky J."/>
            <person name="McGuire P.E."/>
            <person name="Lux T."/>
            <person name="Spannagl M."/>
            <person name="Mayer K.F.X."/>
            <person name="Baldrich P."/>
            <person name="Meyers B.C."/>
            <person name="Huo N."/>
            <person name="Gu Y.Q."/>
            <person name="Zhou H."/>
            <person name="Devos K.M."/>
            <person name="Bennetzen J.L."/>
            <person name="Unver T."/>
            <person name="Budak H."/>
            <person name="Gulick P.J."/>
            <person name="Galiba G."/>
            <person name="Kalapos B."/>
            <person name="Nelson D.R."/>
            <person name="Li P."/>
            <person name="You F.M."/>
            <person name="Luo M.C."/>
            <person name="Dvorak J."/>
        </authorList>
    </citation>
    <scope>NUCLEOTIDE SEQUENCE [LARGE SCALE GENOMIC DNA]</scope>
    <source>
        <strain evidence="1">cv. AL8/78</strain>
    </source>
</reference>
<reference evidence="2" key="1">
    <citation type="journal article" date="2014" name="Science">
        <title>Ancient hybridizations among the ancestral genomes of bread wheat.</title>
        <authorList>
            <consortium name="International Wheat Genome Sequencing Consortium,"/>
            <person name="Marcussen T."/>
            <person name="Sandve S.R."/>
            <person name="Heier L."/>
            <person name="Spannagl M."/>
            <person name="Pfeifer M."/>
            <person name="Jakobsen K.S."/>
            <person name="Wulff B.B."/>
            <person name="Steuernagel B."/>
            <person name="Mayer K.F."/>
            <person name="Olsen O.A."/>
        </authorList>
    </citation>
    <scope>NUCLEOTIDE SEQUENCE [LARGE SCALE GENOMIC DNA]</scope>
    <source>
        <strain evidence="2">cv. AL8/78</strain>
    </source>
</reference>
<evidence type="ECO:0000313" key="2">
    <source>
        <dbReference type="Proteomes" id="UP000015105"/>
    </source>
</evidence>
<dbReference type="Proteomes" id="UP000015105">
    <property type="component" value="Chromosome 6D"/>
</dbReference>
<dbReference type="EnsemblPlants" id="AET6Gv20889200.3">
    <property type="protein sequence ID" value="AET6Gv20889200.3"/>
    <property type="gene ID" value="AET6Gv20889200"/>
</dbReference>
<evidence type="ECO:0000313" key="1">
    <source>
        <dbReference type="EnsemblPlants" id="AET6Gv20889200.3"/>
    </source>
</evidence>
<name>A0A453PWX2_AEGTS</name>
<reference evidence="1" key="3">
    <citation type="journal article" date="2017" name="Nature">
        <title>Genome sequence of the progenitor of the wheat D genome Aegilops tauschii.</title>
        <authorList>
            <person name="Luo M.C."/>
            <person name="Gu Y.Q."/>
            <person name="Puiu D."/>
            <person name="Wang H."/>
            <person name="Twardziok S.O."/>
            <person name="Deal K.R."/>
            <person name="Huo N."/>
            <person name="Zhu T."/>
            <person name="Wang L."/>
            <person name="Wang Y."/>
            <person name="McGuire P.E."/>
            <person name="Liu S."/>
            <person name="Long H."/>
            <person name="Ramasamy R.K."/>
            <person name="Rodriguez J.C."/>
            <person name="Van S.L."/>
            <person name="Yuan L."/>
            <person name="Wang Z."/>
            <person name="Xia Z."/>
            <person name="Xiao L."/>
            <person name="Anderson O.D."/>
            <person name="Ouyang S."/>
            <person name="Liang Y."/>
            <person name="Zimin A.V."/>
            <person name="Pertea G."/>
            <person name="Qi P."/>
            <person name="Bennetzen J.L."/>
            <person name="Dai X."/>
            <person name="Dawson M.W."/>
            <person name="Muller H.G."/>
            <person name="Kugler K."/>
            <person name="Rivarola-Duarte L."/>
            <person name="Spannagl M."/>
            <person name="Mayer K.F.X."/>
            <person name="Lu F.H."/>
            <person name="Bevan M.W."/>
            <person name="Leroy P."/>
            <person name="Li P."/>
            <person name="You F.M."/>
            <person name="Sun Q."/>
            <person name="Liu Z."/>
            <person name="Lyons E."/>
            <person name="Wicker T."/>
            <person name="Salzberg S.L."/>
            <person name="Devos K.M."/>
            <person name="Dvorak J."/>
        </authorList>
    </citation>
    <scope>NUCLEOTIDE SEQUENCE [LARGE SCALE GENOMIC DNA]</scope>
    <source>
        <strain evidence="1">cv. AL8/78</strain>
    </source>
</reference>
<dbReference type="Gramene" id="AET6Gv20889200.3">
    <property type="protein sequence ID" value="AET6Gv20889200.3"/>
    <property type="gene ID" value="AET6Gv20889200"/>
</dbReference>
<protein>
    <submittedName>
        <fullName evidence="1">Uncharacterized protein</fullName>
    </submittedName>
</protein>
<accession>A0A453PWX2</accession>
<reference evidence="1" key="4">
    <citation type="submission" date="2019-03" db="UniProtKB">
        <authorList>
            <consortium name="EnsemblPlants"/>
        </authorList>
    </citation>
    <scope>IDENTIFICATION</scope>
</reference>
<reference evidence="2" key="2">
    <citation type="journal article" date="2017" name="Nat. Plants">
        <title>The Aegilops tauschii genome reveals multiple impacts of transposons.</title>
        <authorList>
            <person name="Zhao G."/>
            <person name="Zou C."/>
            <person name="Li K."/>
            <person name="Wang K."/>
            <person name="Li T."/>
            <person name="Gao L."/>
            <person name="Zhang X."/>
            <person name="Wang H."/>
            <person name="Yang Z."/>
            <person name="Liu X."/>
            <person name="Jiang W."/>
            <person name="Mao L."/>
            <person name="Kong X."/>
            <person name="Jiao Y."/>
            <person name="Jia J."/>
        </authorList>
    </citation>
    <scope>NUCLEOTIDE SEQUENCE [LARGE SCALE GENOMIC DNA]</scope>
    <source>
        <strain evidence="2">cv. AL8/78</strain>
    </source>
</reference>
<dbReference type="AlphaFoldDB" id="A0A453PWX2"/>